<dbReference type="PANTHER" id="PTHR40130">
    <property type="entry name" value="EXPRESSED PROTEIN"/>
    <property type="match status" value="1"/>
</dbReference>
<proteinExistence type="predicted"/>
<keyword evidence="1" id="KW-0175">Coiled coil</keyword>
<evidence type="ECO:0000313" key="4">
    <source>
        <dbReference type="Proteomes" id="UP000037136"/>
    </source>
</evidence>
<reference evidence="3 4" key="2">
    <citation type="journal article" date="2017" name="Sci. Rep.">
        <title>Ant-infecting Ophiocordyceps genomes reveal a high diversity of potential behavioral manipulation genes and a possible major role for enterotoxins.</title>
        <authorList>
            <person name="de Bekker C."/>
            <person name="Ohm R.A."/>
            <person name="Evans H.C."/>
            <person name="Brachmann A."/>
            <person name="Hughes D.P."/>
        </authorList>
    </citation>
    <scope>NUCLEOTIDE SEQUENCE [LARGE SCALE GENOMIC DNA]</scope>
    <source>
        <strain evidence="3 4">SC16a</strain>
    </source>
</reference>
<feature type="compositionally biased region" description="Pro residues" evidence="2">
    <location>
        <begin position="201"/>
        <end position="219"/>
    </location>
</feature>
<sequence length="533" mass="57900">MDVSPLVKAHDHARAAAVATRQASDTTVAISEHTQAAGEFANATSHTTSLEALRTLKLLEEHHTRLAALLKLPPSSSSAATFTASNSTDDELSSEKYHPTPDKTPPAGVVDGGGGASVTRKDAPPRGSHPPRFAPREMSSSIASNLASARGIRSKYRGQPLSPSISNDQAPGNVDPHPRRDGSRAKMQTIMDHQQTGKPTWVPPMPSSPPQKPPAPAPPTMVVSSPRTEADTVEDGGYARFYSTFGSLITKISAPLAFAGLPLIQEESYLASEAAEALQPSASTSSPSTTAKRTYPRPHSSGTLEPDLSKIYSKATMRALSREGHSASDSFYVVPTSGHTMSYANILTYAEKEKRRLEASTQGELTAAGDDDDDDFVDARETLIPLSPGTRRKFLRVHSEKELRNTIEELSLENRSLKDMLDNVSKRLHAFEASSQHSAMALAESYRIMRPGSPSSTSNGGGRQLDDAMRRKAHDAEEQLVAVMKQMERLERDNRKMQRTLDKYREKWEKLKAGAKARREAQVGDSVEDARQS</sequence>
<dbReference type="PANTHER" id="PTHR40130:SF1">
    <property type="entry name" value="SPINDLE POLE BODY-ASSOCIATED PROTEIN CUT12 DOMAIN-CONTAINING PROTEIN"/>
    <property type="match status" value="1"/>
</dbReference>
<feature type="compositionally biased region" description="Low complexity" evidence="2">
    <location>
        <begin position="275"/>
        <end position="291"/>
    </location>
</feature>
<name>A0A2A9PFW2_OPHUN</name>
<gene>
    <name evidence="3" type="ORF">XA68_11727</name>
</gene>
<feature type="compositionally biased region" description="Polar residues" evidence="2">
    <location>
        <begin position="138"/>
        <end position="147"/>
    </location>
</feature>
<dbReference type="AlphaFoldDB" id="A0A2A9PFW2"/>
<organism evidence="3 4">
    <name type="scientific">Ophiocordyceps unilateralis</name>
    <name type="common">Zombie-ant fungus</name>
    <name type="synonym">Torrubia unilateralis</name>
    <dbReference type="NCBI Taxonomy" id="268505"/>
    <lineage>
        <taxon>Eukaryota</taxon>
        <taxon>Fungi</taxon>
        <taxon>Dikarya</taxon>
        <taxon>Ascomycota</taxon>
        <taxon>Pezizomycotina</taxon>
        <taxon>Sordariomycetes</taxon>
        <taxon>Hypocreomycetidae</taxon>
        <taxon>Hypocreales</taxon>
        <taxon>Ophiocordycipitaceae</taxon>
        <taxon>Ophiocordyceps</taxon>
    </lineage>
</organism>
<evidence type="ECO:0000313" key="3">
    <source>
        <dbReference type="EMBL" id="PFH59901.1"/>
    </source>
</evidence>
<feature type="region of interest" description="Disordered" evidence="2">
    <location>
        <begin position="512"/>
        <end position="533"/>
    </location>
</feature>
<evidence type="ECO:0000256" key="2">
    <source>
        <dbReference type="SAM" id="MobiDB-lite"/>
    </source>
</evidence>
<reference evidence="3 4" key="1">
    <citation type="journal article" date="2015" name="BMC Genomics">
        <title>Gene expression during zombie ant biting behavior reflects the complexity underlying fungal parasitic behavioral manipulation.</title>
        <authorList>
            <person name="de Bekker C."/>
            <person name="Ohm R.A."/>
            <person name="Loreto R.G."/>
            <person name="Sebastian A."/>
            <person name="Albert I."/>
            <person name="Merrow M."/>
            <person name="Brachmann A."/>
            <person name="Hughes D.P."/>
        </authorList>
    </citation>
    <scope>NUCLEOTIDE SEQUENCE [LARGE SCALE GENOMIC DNA]</scope>
    <source>
        <strain evidence="3 4">SC16a</strain>
    </source>
</reference>
<feature type="coiled-coil region" evidence="1">
    <location>
        <begin position="400"/>
        <end position="427"/>
    </location>
</feature>
<protein>
    <submittedName>
        <fullName evidence="3">Uncharacterized protein</fullName>
    </submittedName>
</protein>
<evidence type="ECO:0000256" key="1">
    <source>
        <dbReference type="SAM" id="Coils"/>
    </source>
</evidence>
<dbReference type="OrthoDB" id="3197614at2759"/>
<dbReference type="Gene3D" id="1.20.58.80">
    <property type="entry name" value="Phosphotransferase system, lactose/cellobiose-type IIA subunit"/>
    <property type="match status" value="1"/>
</dbReference>
<dbReference type="STRING" id="268505.A0A2A9PFW2"/>
<feature type="coiled-coil region" evidence="1">
    <location>
        <begin position="473"/>
        <end position="507"/>
    </location>
</feature>
<feature type="compositionally biased region" description="Basic and acidic residues" evidence="2">
    <location>
        <begin position="464"/>
        <end position="473"/>
    </location>
</feature>
<feature type="region of interest" description="Disordered" evidence="2">
    <location>
        <begin position="450"/>
        <end position="473"/>
    </location>
</feature>
<comment type="caution">
    <text evidence="3">The sequence shown here is derived from an EMBL/GenBank/DDBJ whole genome shotgun (WGS) entry which is preliminary data.</text>
</comment>
<dbReference type="EMBL" id="LAZP02000165">
    <property type="protein sequence ID" value="PFH59901.1"/>
    <property type="molecule type" value="Genomic_DNA"/>
</dbReference>
<accession>A0A2A9PFW2</accession>
<dbReference type="Proteomes" id="UP000037136">
    <property type="component" value="Unassembled WGS sequence"/>
</dbReference>
<feature type="region of interest" description="Disordered" evidence="2">
    <location>
        <begin position="275"/>
        <end position="307"/>
    </location>
</feature>
<feature type="compositionally biased region" description="Low complexity" evidence="2">
    <location>
        <begin position="75"/>
        <end position="87"/>
    </location>
</feature>
<keyword evidence="4" id="KW-1185">Reference proteome</keyword>
<feature type="compositionally biased region" description="Polar residues" evidence="2">
    <location>
        <begin position="161"/>
        <end position="170"/>
    </location>
</feature>
<feature type="region of interest" description="Disordered" evidence="2">
    <location>
        <begin position="75"/>
        <end position="231"/>
    </location>
</feature>